<accession>A0AAD9KX31</accession>
<dbReference type="Gene3D" id="2.30.42.10">
    <property type="match status" value="1"/>
</dbReference>
<reference evidence="4" key="1">
    <citation type="journal article" date="2023" name="Mol. Biol. Evol.">
        <title>Third-Generation Sequencing Reveals the Adaptive Role of the Epigenome in Three Deep-Sea Polychaetes.</title>
        <authorList>
            <person name="Perez M."/>
            <person name="Aroh O."/>
            <person name="Sun Y."/>
            <person name="Lan Y."/>
            <person name="Juniper S.K."/>
            <person name="Young C.R."/>
            <person name="Angers B."/>
            <person name="Qian P.Y."/>
        </authorList>
    </citation>
    <scope>NUCLEOTIDE SEQUENCE</scope>
    <source>
        <strain evidence="4">R07B-5</strain>
    </source>
</reference>
<feature type="domain" description="DEP" evidence="3">
    <location>
        <begin position="22"/>
        <end position="77"/>
    </location>
</feature>
<dbReference type="InterPro" id="IPR000591">
    <property type="entry name" value="DEP_dom"/>
</dbReference>
<comment type="caution">
    <text evidence="4">The sequence shown here is derived from an EMBL/GenBank/DDBJ whole genome shotgun (WGS) entry which is preliminary data.</text>
</comment>
<proteinExistence type="predicted"/>
<dbReference type="InterPro" id="IPR036388">
    <property type="entry name" value="WH-like_DNA-bd_sf"/>
</dbReference>
<dbReference type="GO" id="GO:0035556">
    <property type="term" value="P:intracellular signal transduction"/>
    <property type="evidence" value="ECO:0007669"/>
    <property type="project" value="InterPro"/>
</dbReference>
<dbReference type="SMART" id="SM00049">
    <property type="entry name" value="DEP"/>
    <property type="match status" value="2"/>
</dbReference>
<keyword evidence="5" id="KW-1185">Reference proteome</keyword>
<dbReference type="Proteomes" id="UP001209878">
    <property type="component" value="Unassembled WGS sequence"/>
</dbReference>
<gene>
    <name evidence="4" type="ORF">NP493_502g00034</name>
</gene>
<organism evidence="4 5">
    <name type="scientific">Ridgeia piscesae</name>
    <name type="common">Tubeworm</name>
    <dbReference type="NCBI Taxonomy" id="27915"/>
    <lineage>
        <taxon>Eukaryota</taxon>
        <taxon>Metazoa</taxon>
        <taxon>Spiralia</taxon>
        <taxon>Lophotrochozoa</taxon>
        <taxon>Annelida</taxon>
        <taxon>Polychaeta</taxon>
        <taxon>Sedentaria</taxon>
        <taxon>Canalipalpata</taxon>
        <taxon>Sabellida</taxon>
        <taxon>Siboglinidae</taxon>
        <taxon>Ridgeia</taxon>
    </lineage>
</organism>
<dbReference type="PROSITE" id="PS50186">
    <property type="entry name" value="DEP"/>
    <property type="match status" value="2"/>
</dbReference>
<dbReference type="PANTHER" id="PTHR22829:SF16">
    <property type="entry name" value="PH DOMAIN-CONTAINING PROTEIN"/>
    <property type="match status" value="1"/>
</dbReference>
<evidence type="ECO:0000313" key="4">
    <source>
        <dbReference type="EMBL" id="KAK2179254.1"/>
    </source>
</evidence>
<feature type="domain" description="PDZ" evidence="2">
    <location>
        <begin position="288"/>
        <end position="333"/>
    </location>
</feature>
<dbReference type="Pfam" id="PF00610">
    <property type="entry name" value="DEP"/>
    <property type="match status" value="2"/>
</dbReference>
<dbReference type="Gene3D" id="1.10.10.10">
    <property type="entry name" value="Winged helix-like DNA-binding domain superfamily/Winged helix DNA-binding domain"/>
    <property type="match status" value="2"/>
</dbReference>
<feature type="region of interest" description="Disordered" evidence="1">
    <location>
        <begin position="190"/>
        <end position="227"/>
    </location>
</feature>
<dbReference type="InterPro" id="IPR036390">
    <property type="entry name" value="WH_DNA-bd_sf"/>
</dbReference>
<dbReference type="GO" id="GO:0007186">
    <property type="term" value="P:G protein-coupled receptor signaling pathway"/>
    <property type="evidence" value="ECO:0007669"/>
    <property type="project" value="TreeGrafter"/>
</dbReference>
<feature type="domain" description="DEP" evidence="3">
    <location>
        <begin position="102"/>
        <end position="177"/>
    </location>
</feature>
<dbReference type="InterPro" id="IPR036034">
    <property type="entry name" value="PDZ_sf"/>
</dbReference>
<dbReference type="SUPFAM" id="SSF50156">
    <property type="entry name" value="PDZ domain-like"/>
    <property type="match status" value="1"/>
</dbReference>
<dbReference type="PANTHER" id="PTHR22829">
    <property type="entry name" value="DEP DOMAIN PROTEIN"/>
    <property type="match status" value="1"/>
</dbReference>
<dbReference type="InterPro" id="IPR051832">
    <property type="entry name" value="mTOR-Rac_regulators"/>
</dbReference>
<dbReference type="GO" id="GO:0023051">
    <property type="term" value="P:regulation of signaling"/>
    <property type="evidence" value="ECO:0007669"/>
    <property type="project" value="TreeGrafter"/>
</dbReference>
<dbReference type="PROSITE" id="PS50106">
    <property type="entry name" value="PDZ"/>
    <property type="match status" value="1"/>
</dbReference>
<dbReference type="InterPro" id="IPR001478">
    <property type="entry name" value="PDZ"/>
</dbReference>
<dbReference type="EMBL" id="JAODUO010000502">
    <property type="protein sequence ID" value="KAK2179254.1"/>
    <property type="molecule type" value="Genomic_DNA"/>
</dbReference>
<dbReference type="AlphaFoldDB" id="A0AAD9KX31"/>
<feature type="compositionally biased region" description="Polar residues" evidence="1">
    <location>
        <begin position="192"/>
        <end position="212"/>
    </location>
</feature>
<dbReference type="SUPFAM" id="SSF46785">
    <property type="entry name" value="Winged helix' DNA-binding domain"/>
    <property type="match status" value="2"/>
</dbReference>
<sequence length="372" mass="41235">MHTCEPPVIKDHRNLFRVHSCSFMGCKAVDWLITIGLAPDRKTSVIIFNILLQNDVVHHVNDTESFRDDVCLYRFRQDDNTFPWHNDMKIFQGGTCAGCRLVETGTSLKHSRRVDGHVYRDVVRGCDLVTWMVDNQKAATRQDAVRQARTLLENHIIRHVTDKHHFKDDAFFYQFKMDMSRKRVPMDLVQPPTDQLPGSPTSEDGIRTTLSGAQDIPYGGQRPERTESGYHSDAIEVSTSCSPHSLSLSPGSCGLHDGLHFSPGNGVLVRKATIDELKASNSPFRKRLVRIASDAVGFGFVIRGEGPVFVKTVDPTGPAAAAGLKVGTSVTGVQHRGGRWAQGRHNSDRVQHGGDAYITLVIMEHTGDEASS</sequence>
<evidence type="ECO:0008006" key="6">
    <source>
        <dbReference type="Google" id="ProtNLM"/>
    </source>
</evidence>
<name>A0AAD9KX31_RIDPI</name>
<protein>
    <recommendedName>
        <fullName evidence="6">DEP domain-containing protein</fullName>
    </recommendedName>
</protein>
<dbReference type="CDD" id="cd04371">
    <property type="entry name" value="DEP"/>
    <property type="match status" value="2"/>
</dbReference>
<dbReference type="GO" id="GO:0005085">
    <property type="term" value="F:guanyl-nucleotide exchange factor activity"/>
    <property type="evidence" value="ECO:0007669"/>
    <property type="project" value="TreeGrafter"/>
</dbReference>
<evidence type="ECO:0000259" key="3">
    <source>
        <dbReference type="PROSITE" id="PS50186"/>
    </source>
</evidence>
<dbReference type="GO" id="GO:0005886">
    <property type="term" value="C:plasma membrane"/>
    <property type="evidence" value="ECO:0007669"/>
    <property type="project" value="TreeGrafter"/>
</dbReference>
<dbReference type="GO" id="GO:0005096">
    <property type="term" value="F:GTPase activator activity"/>
    <property type="evidence" value="ECO:0007669"/>
    <property type="project" value="TreeGrafter"/>
</dbReference>
<evidence type="ECO:0000259" key="2">
    <source>
        <dbReference type="PROSITE" id="PS50106"/>
    </source>
</evidence>
<evidence type="ECO:0000256" key="1">
    <source>
        <dbReference type="SAM" id="MobiDB-lite"/>
    </source>
</evidence>
<evidence type="ECO:0000313" key="5">
    <source>
        <dbReference type="Proteomes" id="UP001209878"/>
    </source>
</evidence>